<dbReference type="EMBL" id="ADAS02000083">
    <property type="protein sequence ID" value="OAV91308.1"/>
    <property type="molecule type" value="Genomic_DNA"/>
</dbReference>
<name>A0A180GFT7_PUCT1</name>
<feature type="non-terminal residue" evidence="2">
    <location>
        <position position="122"/>
    </location>
</feature>
<dbReference type="EnsemblFungi" id="PTTG_28028-t43_1">
    <property type="protein sequence ID" value="PTTG_28028-t43_1-p1"/>
    <property type="gene ID" value="PTTG_28028"/>
</dbReference>
<reference evidence="2" key="1">
    <citation type="submission" date="2009-11" db="EMBL/GenBank/DDBJ databases">
        <authorList>
            <consortium name="The Broad Institute Genome Sequencing Platform"/>
            <person name="Ward D."/>
            <person name="Feldgarden M."/>
            <person name="Earl A."/>
            <person name="Young S.K."/>
            <person name="Zeng Q."/>
            <person name="Koehrsen M."/>
            <person name="Alvarado L."/>
            <person name="Berlin A."/>
            <person name="Bochicchio J."/>
            <person name="Borenstein D."/>
            <person name="Chapman S.B."/>
            <person name="Chen Z."/>
            <person name="Engels R."/>
            <person name="Freedman E."/>
            <person name="Gellesch M."/>
            <person name="Goldberg J."/>
            <person name="Griggs A."/>
            <person name="Gujja S."/>
            <person name="Heilman E."/>
            <person name="Heiman D."/>
            <person name="Hepburn T."/>
            <person name="Howarth C."/>
            <person name="Jen D."/>
            <person name="Larson L."/>
            <person name="Lewis B."/>
            <person name="Mehta T."/>
            <person name="Park D."/>
            <person name="Pearson M."/>
            <person name="Roberts A."/>
            <person name="Saif S."/>
            <person name="Shea T."/>
            <person name="Shenoy N."/>
            <person name="Sisk P."/>
            <person name="Stolte C."/>
            <person name="Sykes S."/>
            <person name="Thomson T."/>
            <person name="Walk T."/>
            <person name="White J."/>
            <person name="Yandava C."/>
            <person name="Izard J."/>
            <person name="Baranova O.V."/>
            <person name="Blanton J.M."/>
            <person name="Tanner A.C."/>
            <person name="Dewhirst F.E."/>
            <person name="Haas B."/>
            <person name="Nusbaum C."/>
            <person name="Birren B."/>
        </authorList>
    </citation>
    <scope>NUCLEOTIDE SEQUENCE [LARGE SCALE GENOMIC DNA]</scope>
    <source>
        <strain evidence="2">1-1 BBBD Race 1</strain>
    </source>
</reference>
<reference evidence="2" key="2">
    <citation type="submission" date="2016-05" db="EMBL/GenBank/DDBJ databases">
        <title>Comparative analysis highlights variable genome content of wheat rusts and divergence of the mating loci.</title>
        <authorList>
            <person name="Cuomo C.A."/>
            <person name="Bakkeren G."/>
            <person name="Szabo L."/>
            <person name="Khalil H."/>
            <person name="Joly D."/>
            <person name="Goldberg J."/>
            <person name="Young S."/>
            <person name="Zeng Q."/>
            <person name="Fellers J."/>
        </authorList>
    </citation>
    <scope>NUCLEOTIDE SEQUENCE [LARGE SCALE GENOMIC DNA]</scope>
    <source>
        <strain evidence="2">1-1 BBBD Race 1</strain>
    </source>
</reference>
<dbReference type="Proteomes" id="UP000005240">
    <property type="component" value="Unassembled WGS sequence"/>
</dbReference>
<dbReference type="VEuPathDB" id="FungiDB:PTTG_28028"/>
<reference evidence="3" key="4">
    <citation type="submission" date="2025-05" db="UniProtKB">
        <authorList>
            <consortium name="EnsemblFungi"/>
        </authorList>
    </citation>
    <scope>IDENTIFICATION</scope>
    <source>
        <strain evidence="3">isolate 1-1 / race 1 (BBBD)</strain>
    </source>
</reference>
<dbReference type="AlphaFoldDB" id="A0A180GFT7"/>
<gene>
    <name evidence="2" type="ORF">PTTG_28028</name>
</gene>
<evidence type="ECO:0000313" key="3">
    <source>
        <dbReference type="EnsemblFungi" id="PTTG_28028-t43_1-p1"/>
    </source>
</evidence>
<proteinExistence type="predicted"/>
<reference evidence="3 4" key="3">
    <citation type="journal article" date="2017" name="G3 (Bethesda)">
        <title>Comparative analysis highlights variable genome content of wheat rusts and divergence of the mating loci.</title>
        <authorList>
            <person name="Cuomo C.A."/>
            <person name="Bakkeren G."/>
            <person name="Khalil H.B."/>
            <person name="Panwar V."/>
            <person name="Joly D."/>
            <person name="Linning R."/>
            <person name="Sakthikumar S."/>
            <person name="Song X."/>
            <person name="Adiconis X."/>
            <person name="Fan L."/>
            <person name="Goldberg J.M."/>
            <person name="Levin J.Z."/>
            <person name="Young S."/>
            <person name="Zeng Q."/>
            <person name="Anikster Y."/>
            <person name="Bruce M."/>
            <person name="Wang M."/>
            <person name="Yin C."/>
            <person name="McCallum B."/>
            <person name="Szabo L.J."/>
            <person name="Hulbert S."/>
            <person name="Chen X."/>
            <person name="Fellers J.P."/>
        </authorList>
    </citation>
    <scope>NUCLEOTIDE SEQUENCE</scope>
    <source>
        <strain evidence="4">Isolate 1-1 / race 1 (BBBD)</strain>
        <strain evidence="3">isolate 1-1 / race 1 (BBBD)</strain>
    </source>
</reference>
<feature type="region of interest" description="Disordered" evidence="1">
    <location>
        <begin position="97"/>
        <end position="122"/>
    </location>
</feature>
<accession>A0A180GFT7</accession>
<organism evidence="2">
    <name type="scientific">Puccinia triticina (isolate 1-1 / race 1 (BBBD))</name>
    <name type="common">Brown leaf rust fungus</name>
    <dbReference type="NCBI Taxonomy" id="630390"/>
    <lineage>
        <taxon>Eukaryota</taxon>
        <taxon>Fungi</taxon>
        <taxon>Dikarya</taxon>
        <taxon>Basidiomycota</taxon>
        <taxon>Pucciniomycotina</taxon>
        <taxon>Pucciniomycetes</taxon>
        <taxon>Pucciniales</taxon>
        <taxon>Pucciniaceae</taxon>
        <taxon>Puccinia</taxon>
    </lineage>
</organism>
<protein>
    <submittedName>
        <fullName evidence="2 3">Uncharacterized protein</fullName>
    </submittedName>
</protein>
<evidence type="ECO:0000313" key="2">
    <source>
        <dbReference type="EMBL" id="OAV91308.1"/>
    </source>
</evidence>
<evidence type="ECO:0000313" key="4">
    <source>
        <dbReference type="Proteomes" id="UP000005240"/>
    </source>
</evidence>
<evidence type="ECO:0000256" key="1">
    <source>
        <dbReference type="SAM" id="MobiDB-lite"/>
    </source>
</evidence>
<keyword evidence="4" id="KW-1185">Reference proteome</keyword>
<sequence length="122" mass="13017">MRILIGPWGSLECLQRVGLRRQGRPPGPPPWRISCRALPGVLASLLDVEASAFVAVAALWIVNPKCFSAHKGHSTIPYAVSHEDGCQVPRKSVIETGYNMGGGNDLGPSVSTTQEGPSELDK</sequence>